<feature type="signal peptide" evidence="1">
    <location>
        <begin position="1"/>
        <end position="27"/>
    </location>
</feature>
<evidence type="ECO:0000313" key="3">
    <source>
        <dbReference type="Proteomes" id="UP000217676"/>
    </source>
</evidence>
<dbReference type="Proteomes" id="UP000217676">
    <property type="component" value="Chromosome"/>
</dbReference>
<dbReference type="InterPro" id="IPR011042">
    <property type="entry name" value="6-blade_b-propeller_TolB-like"/>
</dbReference>
<name>A0A160NVD8_STRLU</name>
<feature type="chain" id="PRO_5007818940" evidence="1">
    <location>
        <begin position="28"/>
        <end position="377"/>
    </location>
</feature>
<evidence type="ECO:0000256" key="1">
    <source>
        <dbReference type="SAM" id="SignalP"/>
    </source>
</evidence>
<dbReference type="EMBL" id="AP017424">
    <property type="protein sequence ID" value="BAU81855.1"/>
    <property type="molecule type" value="Genomic_DNA"/>
</dbReference>
<sequence>MRFDFTARLAAAVTAATTIMAMGSAAAAAPSGGDGRPFLDPLHTVSTIASTVPDNGDLNPYGTVLIDKSVGDLRRGNVLVSNFNNAANQQGTGTTLVQVDPDGSASLFARIDPDHLPGPCPGGVGLTTALSVLPGGWVVVGSLPTADGTSDTAQAGCLIVLDRHGKVRETFSGHGINGPWDMTARSCGDRTDLFVTNVLNGTVAAGGDVVREGTVLRISLRTHDDRPPTRVDTTEIGSGFAEKTDPAALVIGPTGVGLKGSTLYVADTVDNRITAIPDALTRDDSAGTGDVVTTDDNLNGPLGLAITPKGDILTVNSGDGNIVETTRRGEQVAVRTLDSSGTPPGAGALFGLAVAAKPDRVYFVDDATNTLNLLSRP</sequence>
<organism evidence="2 3">
    <name type="scientific">Streptomyces laurentii</name>
    <dbReference type="NCBI Taxonomy" id="39478"/>
    <lineage>
        <taxon>Bacteria</taxon>
        <taxon>Bacillati</taxon>
        <taxon>Actinomycetota</taxon>
        <taxon>Actinomycetes</taxon>
        <taxon>Kitasatosporales</taxon>
        <taxon>Streptomycetaceae</taxon>
        <taxon>Streptomyces</taxon>
    </lineage>
</organism>
<keyword evidence="1" id="KW-0732">Signal</keyword>
<dbReference type="AlphaFoldDB" id="A0A160NVD8"/>
<reference evidence="2 3" key="1">
    <citation type="journal article" date="2016" name="Genome Announc.">
        <title>Complete Genome Sequence of Thiostrepton-Producing Streptomyces laurentii ATCC 31255.</title>
        <authorList>
            <person name="Doi K."/>
            <person name="Fujino Y."/>
            <person name="Nagayoshi Y."/>
            <person name="Ohshima T."/>
            <person name="Ogata S."/>
        </authorList>
    </citation>
    <scope>NUCLEOTIDE SEQUENCE [LARGE SCALE GENOMIC DNA]</scope>
    <source>
        <strain evidence="2 3">ATCC 31255</strain>
    </source>
</reference>
<proteinExistence type="predicted"/>
<keyword evidence="3" id="KW-1185">Reference proteome</keyword>
<dbReference type="SUPFAM" id="SSF63829">
    <property type="entry name" value="Calcium-dependent phosphotriesterase"/>
    <property type="match status" value="1"/>
</dbReference>
<protein>
    <submittedName>
        <fullName evidence="2">NHL repeat-containing protein</fullName>
    </submittedName>
</protein>
<evidence type="ECO:0000313" key="2">
    <source>
        <dbReference type="EMBL" id="BAU81855.1"/>
    </source>
</evidence>
<dbReference type="KEGG" id="slau:SLA_0904"/>
<dbReference type="Gene3D" id="2.120.10.30">
    <property type="entry name" value="TolB, C-terminal domain"/>
    <property type="match status" value="1"/>
</dbReference>
<accession>A0A160NVD8</accession>
<gene>
    <name evidence="2" type="ORF">SLA_0904</name>
</gene>